<sequence>MIIVRYLDQAYPDTPRLIAPGTEVLLATLHALVLANVSAPLYGPIASRIVSTMDEDSATVYRGRVERVIGTSIEEFLSTSGEEDSQEWIWSCGQLYPKGRAGSMGRKGKRALAVPCRRRALVC</sequence>
<protein>
    <submittedName>
        <fullName evidence="1">Uncharacterized protein</fullName>
    </submittedName>
</protein>
<organism evidence="1 2">
    <name type="scientific">Ephemerocybe angulata</name>
    <dbReference type="NCBI Taxonomy" id="980116"/>
    <lineage>
        <taxon>Eukaryota</taxon>
        <taxon>Fungi</taxon>
        <taxon>Dikarya</taxon>
        <taxon>Basidiomycota</taxon>
        <taxon>Agaricomycotina</taxon>
        <taxon>Agaricomycetes</taxon>
        <taxon>Agaricomycetidae</taxon>
        <taxon>Agaricales</taxon>
        <taxon>Agaricineae</taxon>
        <taxon>Psathyrellaceae</taxon>
        <taxon>Ephemerocybe</taxon>
    </lineage>
</organism>
<evidence type="ECO:0000313" key="1">
    <source>
        <dbReference type="EMBL" id="KAF6742719.1"/>
    </source>
</evidence>
<dbReference type="EMBL" id="JACGCI010000175">
    <property type="protein sequence ID" value="KAF6742719.1"/>
    <property type="molecule type" value="Genomic_DNA"/>
</dbReference>
<gene>
    <name evidence="1" type="ORF">DFP72DRAFT_937617</name>
</gene>
<reference evidence="1 2" key="1">
    <citation type="submission" date="2020-07" db="EMBL/GenBank/DDBJ databases">
        <title>Comparative genomics of pyrophilous fungi reveals a link between fire events and developmental genes.</title>
        <authorList>
            <consortium name="DOE Joint Genome Institute"/>
            <person name="Steindorff A.S."/>
            <person name="Carver A."/>
            <person name="Calhoun S."/>
            <person name="Stillman K."/>
            <person name="Liu H."/>
            <person name="Lipzen A."/>
            <person name="Pangilinan J."/>
            <person name="Labutti K."/>
            <person name="Bruns T.D."/>
            <person name="Grigoriev I.V."/>
        </authorList>
    </citation>
    <scope>NUCLEOTIDE SEQUENCE [LARGE SCALE GENOMIC DNA]</scope>
    <source>
        <strain evidence="1 2">CBS 144469</strain>
    </source>
</reference>
<dbReference type="AlphaFoldDB" id="A0A8H6H944"/>
<dbReference type="Proteomes" id="UP000521943">
    <property type="component" value="Unassembled WGS sequence"/>
</dbReference>
<keyword evidence="2" id="KW-1185">Reference proteome</keyword>
<name>A0A8H6H944_9AGAR</name>
<comment type="caution">
    <text evidence="1">The sequence shown here is derived from an EMBL/GenBank/DDBJ whole genome shotgun (WGS) entry which is preliminary data.</text>
</comment>
<proteinExistence type="predicted"/>
<evidence type="ECO:0000313" key="2">
    <source>
        <dbReference type="Proteomes" id="UP000521943"/>
    </source>
</evidence>
<accession>A0A8H6H944</accession>
<dbReference type="OrthoDB" id="4951845at2759"/>